<sequence length="90" mass="10303">MAKAPRVEAPNAEAPAYEVINDLPIPERIRGSRETKYPFATMNVNAGFKFSADELKRVNAAVNSYKRNHEGQNFTVRRIDENTYGCWRIE</sequence>
<dbReference type="OrthoDB" id="8503279at2"/>
<name>A0A2P7BE34_9HYPH</name>
<evidence type="ECO:0000313" key="2">
    <source>
        <dbReference type="Proteomes" id="UP000241764"/>
    </source>
</evidence>
<proteinExistence type="predicted"/>
<accession>A0A2P7BE34</accession>
<reference evidence="2" key="1">
    <citation type="submission" date="2017-11" db="EMBL/GenBank/DDBJ databases">
        <authorList>
            <person name="Kuznetsova I."/>
            <person name="Sazanova A."/>
            <person name="Chirak E."/>
            <person name="Safronova V."/>
            <person name="Willems A."/>
        </authorList>
    </citation>
    <scope>NUCLEOTIDE SEQUENCE [LARGE SCALE GENOMIC DNA]</scope>
    <source>
        <strain evidence="2">CCBAU 03422</strain>
    </source>
</reference>
<dbReference type="EMBL" id="PGGM01000004">
    <property type="protein sequence ID" value="PSH64685.1"/>
    <property type="molecule type" value="Genomic_DNA"/>
</dbReference>
<protein>
    <submittedName>
        <fullName evidence="1">Uncharacterized protein</fullName>
    </submittedName>
</protein>
<dbReference type="Proteomes" id="UP000241764">
    <property type="component" value="Unassembled WGS sequence"/>
</dbReference>
<dbReference type="RefSeq" id="WP_106664230.1">
    <property type="nucleotide sequence ID" value="NZ_PGGM01000004.1"/>
</dbReference>
<evidence type="ECO:0000313" key="1">
    <source>
        <dbReference type="EMBL" id="PSH64685.1"/>
    </source>
</evidence>
<organism evidence="1 2">
    <name type="scientific">Phyllobacterium sophorae</name>
    <dbReference type="NCBI Taxonomy" id="1520277"/>
    <lineage>
        <taxon>Bacteria</taxon>
        <taxon>Pseudomonadati</taxon>
        <taxon>Pseudomonadota</taxon>
        <taxon>Alphaproteobacteria</taxon>
        <taxon>Hyphomicrobiales</taxon>
        <taxon>Phyllobacteriaceae</taxon>
        <taxon>Phyllobacterium</taxon>
    </lineage>
</organism>
<keyword evidence="2" id="KW-1185">Reference proteome</keyword>
<dbReference type="AlphaFoldDB" id="A0A2P7BE34"/>
<gene>
    <name evidence="1" type="ORF">CU103_12445</name>
</gene>
<comment type="caution">
    <text evidence="1">The sequence shown here is derived from an EMBL/GenBank/DDBJ whole genome shotgun (WGS) entry which is preliminary data.</text>
</comment>